<dbReference type="RefSeq" id="WP_330133984.1">
    <property type="nucleotide sequence ID" value="NZ_JAUTXY010000006.1"/>
</dbReference>
<comment type="caution">
    <text evidence="4">The sequence shown here is derived from an EMBL/GenBank/DDBJ whole genome shotgun (WGS) entry which is preliminary data.</text>
</comment>
<name>A0ABU7LB41_9NOCA</name>
<evidence type="ECO:0000259" key="2">
    <source>
        <dbReference type="Pfam" id="PF13280"/>
    </source>
</evidence>
<protein>
    <submittedName>
        <fullName evidence="4">YafY family protein</fullName>
    </submittedName>
</protein>
<dbReference type="Pfam" id="PF13280">
    <property type="entry name" value="WYL"/>
    <property type="match status" value="1"/>
</dbReference>
<organism evidence="4 5">
    <name type="scientific">Rhodococcus artemisiae</name>
    <dbReference type="NCBI Taxonomy" id="714159"/>
    <lineage>
        <taxon>Bacteria</taxon>
        <taxon>Bacillati</taxon>
        <taxon>Actinomycetota</taxon>
        <taxon>Actinomycetes</taxon>
        <taxon>Mycobacteriales</taxon>
        <taxon>Nocardiaceae</taxon>
        <taxon>Rhodococcus</taxon>
    </lineage>
</organism>
<dbReference type="EMBL" id="JAUTXY010000006">
    <property type="protein sequence ID" value="MEE2058735.1"/>
    <property type="molecule type" value="Genomic_DNA"/>
</dbReference>
<proteinExistence type="predicted"/>
<gene>
    <name evidence="4" type="ORF">Q7514_14525</name>
</gene>
<dbReference type="PROSITE" id="PS52050">
    <property type="entry name" value="WYL"/>
    <property type="match status" value="1"/>
</dbReference>
<dbReference type="InterPro" id="IPR036388">
    <property type="entry name" value="WH-like_DNA-bd_sf"/>
</dbReference>
<dbReference type="InterPro" id="IPR057727">
    <property type="entry name" value="WCX_dom"/>
</dbReference>
<feature type="domain" description="WYL" evidence="2">
    <location>
        <begin position="140"/>
        <end position="205"/>
    </location>
</feature>
<evidence type="ECO:0000259" key="1">
    <source>
        <dbReference type="Pfam" id="PF08279"/>
    </source>
</evidence>
<keyword evidence="5" id="KW-1185">Reference proteome</keyword>
<dbReference type="PIRSF" id="PIRSF016838">
    <property type="entry name" value="PafC"/>
    <property type="match status" value="1"/>
</dbReference>
<dbReference type="Pfam" id="PF08279">
    <property type="entry name" value="HTH_11"/>
    <property type="match status" value="1"/>
</dbReference>
<feature type="domain" description="Helix-turn-helix type 11" evidence="1">
    <location>
        <begin position="5"/>
        <end position="57"/>
    </location>
</feature>
<dbReference type="PANTHER" id="PTHR34580:SF1">
    <property type="entry name" value="PROTEIN PAFC"/>
    <property type="match status" value="1"/>
</dbReference>
<accession>A0ABU7LB41</accession>
<feature type="domain" description="WCX" evidence="3">
    <location>
        <begin position="235"/>
        <end position="313"/>
    </location>
</feature>
<dbReference type="Gene3D" id="1.10.10.10">
    <property type="entry name" value="Winged helix-like DNA-binding domain superfamily/Winged helix DNA-binding domain"/>
    <property type="match status" value="1"/>
</dbReference>
<sequence length="319" mass="34352">MRAERLLSLVLMLRNRGRMTAPAIARELEVSVRTVLRDVEALSSVGIPVYAERGRDGGFALLPGFTTDLTGLTIDEATALLAASASADTAALGMAPAFAAAMRKVTDALPEAGRTAAIRASERILVTGSGWITEASVDPHLGAVQQAVFDGVRLRIRYRPRDRAAAWRTVDPIGVVSAAGRWYLVALHRGDERTYRLSRIDEVKVLDVPAERPADVDLAEIWHRRKTRFRAGMSTVSATVTVRESRRDELAALVISLAECHAGCHSDGDGWCRAEVEFGGSSHAGAVMWQLGGDAELLAPSALRDEIRAQALTLAARHG</sequence>
<evidence type="ECO:0000259" key="3">
    <source>
        <dbReference type="Pfam" id="PF25583"/>
    </source>
</evidence>
<dbReference type="InterPro" id="IPR026881">
    <property type="entry name" value="WYL_dom"/>
</dbReference>
<dbReference type="Proteomes" id="UP001336020">
    <property type="component" value="Unassembled WGS sequence"/>
</dbReference>
<dbReference type="PANTHER" id="PTHR34580">
    <property type="match status" value="1"/>
</dbReference>
<dbReference type="InterPro" id="IPR051534">
    <property type="entry name" value="CBASS_pafABC_assoc_protein"/>
</dbReference>
<evidence type="ECO:0000313" key="4">
    <source>
        <dbReference type="EMBL" id="MEE2058735.1"/>
    </source>
</evidence>
<dbReference type="InterPro" id="IPR013196">
    <property type="entry name" value="HTH_11"/>
</dbReference>
<dbReference type="SUPFAM" id="SSF46785">
    <property type="entry name" value="Winged helix' DNA-binding domain"/>
    <property type="match status" value="1"/>
</dbReference>
<dbReference type="Pfam" id="PF25583">
    <property type="entry name" value="WCX"/>
    <property type="match status" value="1"/>
</dbReference>
<evidence type="ECO:0000313" key="5">
    <source>
        <dbReference type="Proteomes" id="UP001336020"/>
    </source>
</evidence>
<dbReference type="InterPro" id="IPR036390">
    <property type="entry name" value="WH_DNA-bd_sf"/>
</dbReference>
<dbReference type="InterPro" id="IPR028349">
    <property type="entry name" value="PafC-like"/>
</dbReference>
<reference evidence="4 5" key="1">
    <citation type="submission" date="2023-07" db="EMBL/GenBank/DDBJ databases">
        <authorList>
            <person name="Girao M."/>
            <person name="Carvalho M.F."/>
        </authorList>
    </citation>
    <scope>NUCLEOTIDE SEQUENCE [LARGE SCALE GENOMIC DNA]</scope>
    <source>
        <strain evidence="4 5">YIM65754</strain>
    </source>
</reference>